<comment type="catalytic activity">
    <reaction evidence="3">
        <text>3-(methylsulfanyl)propanoate + ATP + CoA = 3-(methylsulfanyl)propanoyl-CoA + AMP + diphosphate</text>
        <dbReference type="Rhea" id="RHEA:43052"/>
        <dbReference type="ChEBI" id="CHEBI:30616"/>
        <dbReference type="ChEBI" id="CHEBI:33019"/>
        <dbReference type="ChEBI" id="CHEBI:49016"/>
        <dbReference type="ChEBI" id="CHEBI:57287"/>
        <dbReference type="ChEBI" id="CHEBI:82815"/>
        <dbReference type="ChEBI" id="CHEBI:456215"/>
        <dbReference type="EC" id="6.2.1.44"/>
    </reaction>
    <physiologicalReaction direction="left-to-right" evidence="3">
        <dbReference type="Rhea" id="RHEA:43053"/>
    </physiologicalReaction>
</comment>
<dbReference type="Gene3D" id="3.30.300.30">
    <property type="match status" value="1"/>
</dbReference>
<dbReference type="EMBL" id="BMZQ01000002">
    <property type="protein sequence ID" value="GHD19323.1"/>
    <property type="molecule type" value="Genomic_DNA"/>
</dbReference>
<evidence type="ECO:0000256" key="4">
    <source>
        <dbReference type="ARBA" id="ARBA00066616"/>
    </source>
</evidence>
<comment type="similarity">
    <text evidence="1">Belongs to the ATP-dependent AMP-binding enzyme family.</text>
</comment>
<keyword evidence="9" id="KW-1185">Reference proteome</keyword>
<dbReference type="Gene3D" id="3.40.50.12780">
    <property type="entry name" value="N-terminal domain of ligase-like"/>
    <property type="match status" value="1"/>
</dbReference>
<dbReference type="AlphaFoldDB" id="A0A8J3DWF0"/>
<dbReference type="InterPro" id="IPR020845">
    <property type="entry name" value="AMP-binding_CS"/>
</dbReference>
<comment type="caution">
    <text evidence="8">The sequence shown here is derived from an EMBL/GenBank/DDBJ whole genome shotgun (WGS) entry which is preliminary data.</text>
</comment>
<accession>A0A8J3DWF0</accession>
<feature type="domain" description="AMP-binding enzyme C-terminal" evidence="7">
    <location>
        <begin position="415"/>
        <end position="490"/>
    </location>
</feature>
<evidence type="ECO:0000259" key="7">
    <source>
        <dbReference type="Pfam" id="PF13193"/>
    </source>
</evidence>
<name>A0A8J3DWF0_9HYPH</name>
<dbReference type="InterPro" id="IPR025110">
    <property type="entry name" value="AMP-bd_C"/>
</dbReference>
<dbReference type="InterPro" id="IPR042099">
    <property type="entry name" value="ANL_N_sf"/>
</dbReference>
<reference evidence="8" key="1">
    <citation type="journal article" date="2014" name="Int. J. Syst. Evol. Microbiol.">
        <title>Complete genome sequence of Corynebacterium casei LMG S-19264T (=DSM 44701T), isolated from a smear-ripened cheese.</title>
        <authorList>
            <consortium name="US DOE Joint Genome Institute (JGI-PGF)"/>
            <person name="Walter F."/>
            <person name="Albersmeier A."/>
            <person name="Kalinowski J."/>
            <person name="Ruckert C."/>
        </authorList>
    </citation>
    <scope>NUCLEOTIDE SEQUENCE</scope>
    <source>
        <strain evidence="8">KCTC 42249</strain>
    </source>
</reference>
<evidence type="ECO:0000256" key="1">
    <source>
        <dbReference type="ARBA" id="ARBA00006432"/>
    </source>
</evidence>
<dbReference type="PROSITE" id="PS00455">
    <property type="entry name" value="AMP_BINDING"/>
    <property type="match status" value="1"/>
</dbReference>
<dbReference type="EC" id="6.2.1.44" evidence="4"/>
<gene>
    <name evidence="8" type="ORF">GCM10016234_30820</name>
</gene>
<evidence type="ECO:0000256" key="5">
    <source>
        <dbReference type="ARBA" id="ARBA00067668"/>
    </source>
</evidence>
<dbReference type="RefSeq" id="WP_189505398.1">
    <property type="nucleotide sequence ID" value="NZ_BMZQ01000002.1"/>
</dbReference>
<keyword evidence="2" id="KW-0436">Ligase</keyword>
<feature type="domain" description="AMP-dependent synthetase/ligase" evidence="6">
    <location>
        <begin position="8"/>
        <end position="365"/>
    </location>
</feature>
<dbReference type="Pfam" id="PF00501">
    <property type="entry name" value="AMP-binding"/>
    <property type="match status" value="1"/>
</dbReference>
<protein>
    <recommendedName>
        <fullName evidence="5">3-methylmercaptopropionyl-CoA ligase</fullName>
        <ecNumber evidence="4">6.2.1.44</ecNumber>
    </recommendedName>
</protein>
<dbReference type="InterPro" id="IPR045851">
    <property type="entry name" value="AMP-bd_C_sf"/>
</dbReference>
<evidence type="ECO:0000313" key="9">
    <source>
        <dbReference type="Proteomes" id="UP000630142"/>
    </source>
</evidence>
<dbReference type="PANTHER" id="PTHR43201:SF32">
    <property type="entry name" value="2-SUCCINYLBENZOATE--COA LIGASE, CHLOROPLASTIC_PEROXISOMAL"/>
    <property type="match status" value="1"/>
</dbReference>
<sequence>MNIASWLQRTARLSGDRPAILLGETVLADYRAFFDRVSSLAASLRADNIEPGDRVAIAAKNCPDYLIAMFAAWIAGAVIVPVNAKLHAKEVAWILDNSGAKLVFADPDMAGALHGHFTGPIRILGSELAERPGTEAPLPLHSCRADANAWLFYTSGTTGRPKGVQITHGMLAAMSLAYLSDVDDIRPEMAAYYAAPMSHGAGLYAPVHVLRGTRHLLPHAGHFDPDNLLDLSERCGPTSLFLAPTMVQRLKEQAKATGRRGEGIGTIVYGGGPMYRADIEDALSWFGPKFVQIFGQGECPMAITALSRKDVADRSHPRWRERLASVGRAQSFVEVAIGTHDGALLPTGELGEIMVRGLPVMPGYWRNPEANAATLRDGWLMTGDVGYLDEDGYLTLQDRSKDVIISGGTNIYPREVEEVLLMHPSVKEVSVVGRPSAEWGEDVVAFIVLANGAEFDRAALEQQCLAEIARFKKPKDYVVVQELPKNNYGKILKTAIRASLAKMDKYSF</sequence>
<dbReference type="GO" id="GO:0006631">
    <property type="term" value="P:fatty acid metabolic process"/>
    <property type="evidence" value="ECO:0007669"/>
    <property type="project" value="TreeGrafter"/>
</dbReference>
<evidence type="ECO:0000313" key="8">
    <source>
        <dbReference type="EMBL" id="GHD19323.1"/>
    </source>
</evidence>
<proteinExistence type="inferred from homology"/>
<evidence type="ECO:0000259" key="6">
    <source>
        <dbReference type="Pfam" id="PF00501"/>
    </source>
</evidence>
<dbReference type="FunFam" id="3.30.300.30:FF:000008">
    <property type="entry name" value="2,3-dihydroxybenzoate-AMP ligase"/>
    <property type="match status" value="1"/>
</dbReference>
<organism evidence="8 9">
    <name type="scientific">Tianweitania populi</name>
    <dbReference type="NCBI Taxonomy" id="1607949"/>
    <lineage>
        <taxon>Bacteria</taxon>
        <taxon>Pseudomonadati</taxon>
        <taxon>Pseudomonadota</taxon>
        <taxon>Alphaproteobacteria</taxon>
        <taxon>Hyphomicrobiales</taxon>
        <taxon>Phyllobacteriaceae</taxon>
        <taxon>Tianweitania</taxon>
    </lineage>
</organism>
<reference evidence="8" key="2">
    <citation type="submission" date="2020-09" db="EMBL/GenBank/DDBJ databases">
        <authorList>
            <person name="Sun Q."/>
            <person name="Kim S."/>
        </authorList>
    </citation>
    <scope>NUCLEOTIDE SEQUENCE</scope>
    <source>
        <strain evidence="8">KCTC 42249</strain>
    </source>
</reference>
<dbReference type="GO" id="GO:0031956">
    <property type="term" value="F:medium-chain fatty acid-CoA ligase activity"/>
    <property type="evidence" value="ECO:0007669"/>
    <property type="project" value="TreeGrafter"/>
</dbReference>
<dbReference type="PANTHER" id="PTHR43201">
    <property type="entry name" value="ACYL-COA SYNTHETASE"/>
    <property type="match status" value="1"/>
</dbReference>
<dbReference type="SUPFAM" id="SSF56801">
    <property type="entry name" value="Acetyl-CoA synthetase-like"/>
    <property type="match status" value="1"/>
</dbReference>
<dbReference type="Proteomes" id="UP000630142">
    <property type="component" value="Unassembled WGS sequence"/>
</dbReference>
<dbReference type="InterPro" id="IPR000873">
    <property type="entry name" value="AMP-dep_synth/lig_dom"/>
</dbReference>
<dbReference type="Pfam" id="PF13193">
    <property type="entry name" value="AMP-binding_C"/>
    <property type="match status" value="1"/>
</dbReference>
<evidence type="ECO:0000256" key="2">
    <source>
        <dbReference type="ARBA" id="ARBA00022598"/>
    </source>
</evidence>
<evidence type="ECO:0000256" key="3">
    <source>
        <dbReference type="ARBA" id="ARBA00051915"/>
    </source>
</evidence>